<dbReference type="WBParaSite" id="Hba_05664">
    <property type="protein sequence ID" value="Hba_05664"/>
    <property type="gene ID" value="Hba_05664"/>
</dbReference>
<evidence type="ECO:0000313" key="2">
    <source>
        <dbReference type="WBParaSite" id="Hba_05664"/>
    </source>
</evidence>
<evidence type="ECO:0000313" key="1">
    <source>
        <dbReference type="Proteomes" id="UP000095283"/>
    </source>
</evidence>
<reference evidence="2" key="1">
    <citation type="submission" date="2016-11" db="UniProtKB">
        <authorList>
            <consortium name="WormBaseParasite"/>
        </authorList>
    </citation>
    <scope>IDENTIFICATION</scope>
</reference>
<dbReference type="AlphaFoldDB" id="A0A1I7WKX8"/>
<accession>A0A1I7WKX8</accession>
<keyword evidence="1" id="KW-1185">Reference proteome</keyword>
<organism evidence="1 2">
    <name type="scientific">Heterorhabditis bacteriophora</name>
    <name type="common">Entomopathogenic nematode worm</name>
    <dbReference type="NCBI Taxonomy" id="37862"/>
    <lineage>
        <taxon>Eukaryota</taxon>
        <taxon>Metazoa</taxon>
        <taxon>Ecdysozoa</taxon>
        <taxon>Nematoda</taxon>
        <taxon>Chromadorea</taxon>
        <taxon>Rhabditida</taxon>
        <taxon>Rhabditina</taxon>
        <taxon>Rhabditomorpha</taxon>
        <taxon>Strongyloidea</taxon>
        <taxon>Heterorhabditidae</taxon>
        <taxon>Heterorhabditis</taxon>
    </lineage>
</organism>
<dbReference type="Proteomes" id="UP000095283">
    <property type="component" value="Unplaced"/>
</dbReference>
<sequence length="45" mass="5714">MGLIFCWILFVGMRFSFLKFYYYLNGELNFNYYYFDIYYFTIILS</sequence>
<protein>
    <submittedName>
        <fullName evidence="2">Uncharacterized protein</fullName>
    </submittedName>
</protein>
<name>A0A1I7WKX8_HETBA</name>
<proteinExistence type="predicted"/>